<dbReference type="GO" id="GO:0016209">
    <property type="term" value="F:antioxidant activity"/>
    <property type="evidence" value="ECO:0007669"/>
    <property type="project" value="InterPro"/>
</dbReference>
<keyword evidence="1" id="KW-1133">Transmembrane helix</keyword>
<evidence type="ECO:0000313" key="4">
    <source>
        <dbReference type="Proteomes" id="UP000191094"/>
    </source>
</evidence>
<evidence type="ECO:0000256" key="1">
    <source>
        <dbReference type="SAM" id="Phobius"/>
    </source>
</evidence>
<sequence length="172" mass="19659">MNFRLSILPTLFGLLKYLLLFVVIYLLVNWWRQPVMPAQPNLHLMDYQGMPVDVSAISQNSPVLVYFWGSWCGVCAVTSPKVSQLHQDGYPVVSIAVKSGDDAELGQYLQQHHYEFITINDSHGRIFADWQGQVTPSFVILHQGKMTQGMTGIQPLWSLKLRLMLHNYLPAW</sequence>
<dbReference type="STRING" id="90241.B0682_06420"/>
<feature type="domain" description="Thioredoxin" evidence="2">
    <location>
        <begin position="33"/>
        <end position="161"/>
    </location>
</feature>
<dbReference type="CDD" id="cd03011">
    <property type="entry name" value="TlpA_like_ScsD_MtbDsbE"/>
    <property type="match status" value="1"/>
</dbReference>
<dbReference type="InterPro" id="IPR000866">
    <property type="entry name" value="AhpC/TSA"/>
</dbReference>
<dbReference type="Pfam" id="PF00578">
    <property type="entry name" value="AhpC-TSA"/>
    <property type="match status" value="1"/>
</dbReference>
<dbReference type="SUPFAM" id="SSF52833">
    <property type="entry name" value="Thioredoxin-like"/>
    <property type="match status" value="1"/>
</dbReference>
<dbReference type="InterPro" id="IPR050553">
    <property type="entry name" value="Thioredoxin_ResA/DsbE_sf"/>
</dbReference>
<dbReference type="PANTHER" id="PTHR42852:SF17">
    <property type="entry name" value="THIOREDOXIN-LIKE PROTEIN HI_1115"/>
    <property type="match status" value="1"/>
</dbReference>
<keyword evidence="1" id="KW-0472">Membrane</keyword>
<reference evidence="3 4" key="1">
    <citation type="submission" date="2017-02" db="EMBL/GenBank/DDBJ databases">
        <title>Draft genome sequence of Moraxella lincolnii CCUG 9405T type strain.</title>
        <authorList>
            <person name="Salva-Serra F."/>
            <person name="Engstrom-Jakobsson H."/>
            <person name="Thorell K."/>
            <person name="Jaen-Luchoro D."/>
            <person name="Gonzales-Siles L."/>
            <person name="Karlsson R."/>
            <person name="Yazdan S."/>
            <person name="Boulund F."/>
            <person name="Johnning A."/>
            <person name="Engstrand L."/>
            <person name="Kristiansson E."/>
            <person name="Moore E."/>
        </authorList>
    </citation>
    <scope>NUCLEOTIDE SEQUENCE [LARGE SCALE GENOMIC DNA]</scope>
    <source>
        <strain evidence="3 4">CCUG 9405</strain>
    </source>
</reference>
<comment type="caution">
    <text evidence="3">The sequence shown here is derived from an EMBL/GenBank/DDBJ whole genome shotgun (WGS) entry which is preliminary data.</text>
</comment>
<dbReference type="EMBL" id="MUYT01000007">
    <property type="protein sequence ID" value="OOS20799.1"/>
    <property type="molecule type" value="Genomic_DNA"/>
</dbReference>
<evidence type="ECO:0000313" key="3">
    <source>
        <dbReference type="EMBL" id="OOS20799.1"/>
    </source>
</evidence>
<dbReference type="InterPro" id="IPR013766">
    <property type="entry name" value="Thioredoxin_domain"/>
</dbReference>
<dbReference type="Proteomes" id="UP000191094">
    <property type="component" value="Unassembled WGS sequence"/>
</dbReference>
<dbReference type="GO" id="GO:0016491">
    <property type="term" value="F:oxidoreductase activity"/>
    <property type="evidence" value="ECO:0007669"/>
    <property type="project" value="InterPro"/>
</dbReference>
<dbReference type="PANTHER" id="PTHR42852">
    <property type="entry name" value="THIOL:DISULFIDE INTERCHANGE PROTEIN DSBE"/>
    <property type="match status" value="1"/>
</dbReference>
<name>A0A1T0CET2_9GAMM</name>
<dbReference type="InterPro" id="IPR036249">
    <property type="entry name" value="Thioredoxin-like_sf"/>
</dbReference>
<proteinExistence type="predicted"/>
<dbReference type="AlphaFoldDB" id="A0A1T0CET2"/>
<organism evidence="3 4">
    <name type="scientific">Lwoffella lincolnii</name>
    <dbReference type="NCBI Taxonomy" id="90241"/>
    <lineage>
        <taxon>Bacteria</taxon>
        <taxon>Pseudomonadati</taxon>
        <taxon>Pseudomonadota</taxon>
        <taxon>Gammaproteobacteria</taxon>
        <taxon>Moraxellales</taxon>
        <taxon>Moraxellaceae</taxon>
        <taxon>Lwoffella</taxon>
    </lineage>
</organism>
<keyword evidence="1" id="KW-0812">Transmembrane</keyword>
<evidence type="ECO:0000259" key="2">
    <source>
        <dbReference type="PROSITE" id="PS51352"/>
    </source>
</evidence>
<keyword evidence="4" id="KW-1185">Reference proteome</keyword>
<protein>
    <submittedName>
        <fullName evidence="3">Protein disulfide oxidoreductase</fullName>
    </submittedName>
</protein>
<dbReference type="Gene3D" id="3.40.30.10">
    <property type="entry name" value="Glutaredoxin"/>
    <property type="match status" value="1"/>
</dbReference>
<gene>
    <name evidence="3" type="ORF">B0682_06420</name>
</gene>
<dbReference type="PROSITE" id="PS51352">
    <property type="entry name" value="THIOREDOXIN_2"/>
    <property type="match status" value="1"/>
</dbReference>
<accession>A0A1T0CET2</accession>
<dbReference type="RefSeq" id="WP_420845511.1">
    <property type="nucleotide sequence ID" value="NZ_MUYT01000007.1"/>
</dbReference>
<feature type="transmembrane region" description="Helical" evidence="1">
    <location>
        <begin position="6"/>
        <end position="28"/>
    </location>
</feature>